<dbReference type="AlphaFoldDB" id="A0A1H8PWK9"/>
<dbReference type="RefSeq" id="WP_091639140.1">
    <property type="nucleotide sequence ID" value="NZ_FOEG01000001.1"/>
</dbReference>
<accession>A0A1H8PWK9</accession>
<keyword evidence="2" id="KW-1133">Transmembrane helix</keyword>
<reference evidence="3 4" key="1">
    <citation type="submission" date="2016-10" db="EMBL/GenBank/DDBJ databases">
        <authorList>
            <person name="de Groot N.N."/>
        </authorList>
    </citation>
    <scope>NUCLEOTIDE SEQUENCE [LARGE SCALE GENOMIC DNA]</scope>
    <source>
        <strain evidence="3 4">CGMCC 1.6291</strain>
    </source>
</reference>
<dbReference type="OrthoDB" id="9802763at2"/>
<feature type="transmembrane region" description="Helical" evidence="2">
    <location>
        <begin position="6"/>
        <end position="26"/>
    </location>
</feature>
<keyword evidence="2" id="KW-0812">Transmembrane</keyword>
<evidence type="ECO:0000313" key="4">
    <source>
        <dbReference type="Proteomes" id="UP000199657"/>
    </source>
</evidence>
<dbReference type="STRING" id="406100.SAMN04488052_101194"/>
<feature type="compositionally biased region" description="Basic and acidic residues" evidence="1">
    <location>
        <begin position="67"/>
        <end position="81"/>
    </location>
</feature>
<name>A0A1H8PWK9_9GAMM</name>
<keyword evidence="2" id="KW-0472">Membrane</keyword>
<evidence type="ECO:0000313" key="3">
    <source>
        <dbReference type="EMBL" id="SEO46151.1"/>
    </source>
</evidence>
<dbReference type="InterPro" id="IPR004714">
    <property type="entry name" value="Cyt_oxidase_maturation_cbb3"/>
</dbReference>
<feature type="region of interest" description="Disordered" evidence="1">
    <location>
        <begin position="42"/>
        <end position="81"/>
    </location>
</feature>
<organism evidence="3 4">
    <name type="scientific">Aquisalimonas asiatica</name>
    <dbReference type="NCBI Taxonomy" id="406100"/>
    <lineage>
        <taxon>Bacteria</taxon>
        <taxon>Pseudomonadati</taxon>
        <taxon>Pseudomonadota</taxon>
        <taxon>Gammaproteobacteria</taxon>
        <taxon>Chromatiales</taxon>
        <taxon>Ectothiorhodospiraceae</taxon>
        <taxon>Aquisalimonas</taxon>
    </lineage>
</organism>
<dbReference type="EMBL" id="FOEG01000001">
    <property type="protein sequence ID" value="SEO46151.1"/>
    <property type="molecule type" value="Genomic_DNA"/>
</dbReference>
<evidence type="ECO:0000256" key="1">
    <source>
        <dbReference type="SAM" id="MobiDB-lite"/>
    </source>
</evidence>
<dbReference type="Proteomes" id="UP000199657">
    <property type="component" value="Unassembled WGS sequence"/>
</dbReference>
<dbReference type="NCBIfam" id="TIGR00847">
    <property type="entry name" value="ccoS"/>
    <property type="match status" value="1"/>
</dbReference>
<evidence type="ECO:0000256" key="2">
    <source>
        <dbReference type="SAM" id="Phobius"/>
    </source>
</evidence>
<gene>
    <name evidence="3" type="ORF">SAMN04488052_101194</name>
</gene>
<keyword evidence="4" id="KW-1185">Reference proteome</keyword>
<sequence length="81" mass="8961">MNIIFVSIPISLILLGIGVAIFFWAVRNGQFDDLDTPAYSILMDEEEKPRQSRQRSTDGSGAEDDASDTHDTTGRKDRDGS</sequence>
<proteinExistence type="predicted"/>
<dbReference type="PANTHER" id="PTHR41532">
    <property type="entry name" value="FIXS PROTEIN"/>
    <property type="match status" value="1"/>
</dbReference>
<dbReference type="Pfam" id="PF03597">
    <property type="entry name" value="FixS"/>
    <property type="match status" value="1"/>
</dbReference>
<dbReference type="PANTHER" id="PTHR41532:SF1">
    <property type="entry name" value="FIXS PROTEIN"/>
    <property type="match status" value="1"/>
</dbReference>
<protein>
    <submittedName>
        <fullName evidence="3">Cytochrome oxidase maturation protein, cbb3-type</fullName>
    </submittedName>
</protein>